<evidence type="ECO:0000256" key="1">
    <source>
        <dbReference type="SAM" id="MobiDB-lite"/>
    </source>
</evidence>
<organism evidence="2">
    <name type="scientific">Streptomyces sp. NBC_00049</name>
    <dbReference type="NCBI Taxonomy" id="2903617"/>
    <lineage>
        <taxon>Bacteria</taxon>
        <taxon>Bacillati</taxon>
        <taxon>Actinomycetota</taxon>
        <taxon>Actinomycetes</taxon>
        <taxon>Kitasatosporales</taxon>
        <taxon>Streptomycetaceae</taxon>
        <taxon>Streptomyces</taxon>
    </lineage>
</organism>
<protein>
    <recommendedName>
        <fullName evidence="3">Antirepressor protein C-terminal domain-containing protein</fullName>
    </recommendedName>
</protein>
<dbReference type="AlphaFoldDB" id="A0AAU2K185"/>
<name>A0AAU2K185_9ACTN</name>
<feature type="region of interest" description="Disordered" evidence="1">
    <location>
        <begin position="231"/>
        <end position="255"/>
    </location>
</feature>
<evidence type="ECO:0008006" key="3">
    <source>
        <dbReference type="Google" id="ProtNLM"/>
    </source>
</evidence>
<gene>
    <name evidence="2" type="ORF">OG327_31355</name>
</gene>
<proteinExistence type="predicted"/>
<feature type="compositionally biased region" description="Low complexity" evidence="1">
    <location>
        <begin position="244"/>
        <end position="255"/>
    </location>
</feature>
<evidence type="ECO:0000313" key="2">
    <source>
        <dbReference type="EMBL" id="WTU77463.1"/>
    </source>
</evidence>
<dbReference type="EMBL" id="CP108264">
    <property type="protein sequence ID" value="WTU77463.1"/>
    <property type="molecule type" value="Genomic_DNA"/>
</dbReference>
<sequence>MVRLLALADQFTQHNDQLARLQPAYAAMWGHTSAQVLVSACLEAVQAIVDEPMDAGVTVTEATVRIKHLAVLTGQAVRHLAEAKAQLSAPASPSDRPSRGGEVAHEIHLARELTLLAPAAALESARAVASAIHRRQPATATGSDALAAAERTALHATARGHVVIGRRGGHEYAHSRGDSVHLGTLRALEQAGLVAVQPGSAPPPFGEGHPHDRVRLTPGGAMAVTAFLGRGARTPAPPTTSVLPARTTAAPARTR</sequence>
<accession>A0AAU2K185</accession>
<reference evidence="2" key="1">
    <citation type="submission" date="2022-10" db="EMBL/GenBank/DDBJ databases">
        <title>The complete genomes of actinobacterial strains from the NBC collection.</title>
        <authorList>
            <person name="Joergensen T.S."/>
            <person name="Alvarez Arevalo M."/>
            <person name="Sterndorff E.B."/>
            <person name="Faurdal D."/>
            <person name="Vuksanovic O."/>
            <person name="Mourched A.-S."/>
            <person name="Charusanti P."/>
            <person name="Shaw S."/>
            <person name="Blin K."/>
            <person name="Weber T."/>
        </authorList>
    </citation>
    <scope>NUCLEOTIDE SEQUENCE</scope>
    <source>
        <strain evidence="2">NBC_00049</strain>
    </source>
</reference>